<dbReference type="CDD" id="cd22893">
    <property type="entry name" value="PlcA-like"/>
    <property type="match status" value="1"/>
</dbReference>
<protein>
    <submittedName>
        <fullName evidence="3">DUF2272 domain-containing protein</fullName>
    </submittedName>
</protein>
<accession>A0ABW9LJ08</accession>
<dbReference type="Proteomes" id="UP001635816">
    <property type="component" value="Unassembled WGS sequence"/>
</dbReference>
<comment type="caution">
    <text evidence="3">The sequence shown here is derived from an EMBL/GenBank/DDBJ whole genome shotgun (WGS) entry which is preliminary data.</text>
</comment>
<feature type="region of interest" description="Disordered" evidence="1">
    <location>
        <begin position="1"/>
        <end position="56"/>
    </location>
</feature>
<name>A0ABW9LJ08_9MYCO</name>
<feature type="domain" description="DUF2272" evidence="2">
    <location>
        <begin position="166"/>
        <end position="300"/>
    </location>
</feature>
<sequence length="1168" mass="127681">MSVSQSEIFSPLEEADDFTETWPDHEDMADESAWDTEEESDWEEYPADEVDEDFADEVITDEGYPDTEYDEADYGEAGYDEADYGEAGYEEAGPDLGELDTYHRARRAPRAGTAGTALAASAAQIAEKEYQRWRPGGRKSMVETDPAATPILQEYYRTGVGMNVSAHQLQSKQWQQGHPWSAVFISWVMKKAGAGEAFAYSPAHQNYIRAARRNRLTGNAATPFWAFRVSEIAPQVGDLVCTARENSGATYDNIAGQSRKTHCDIVTQVSPGEIRVIGGNVRQNVDAKTLRTGPDGRLRLDGKQSGYFAIIRCNDTTVPAPVPPQPTPGPKPGPAPQVRAGTHVVEWFSLLRDHAGTPPDLVLKWNDMARPSTVDVVVHLHGWSPGVGRRLNVLRHKLPASGLDFADPKNSASSGRTAPTVMILPRGNHDPVGNKTERYTFPALVNPGALQRLIDESLAIFAAQTGVPVRRNRLILTAHSGGGAPLMRILGHTDPDEVYTFDALYTDPTPLITWAQRRMASGSGALRVIYRPGEGTAAYSKRVARTIAGKGSPRFRVESTGVSHNDIPPRFGWRLLADPSADLPGVALTREADDEFESEGFDHFDEADEADEACAQFAEANDEWGSEAIDEWSTEADYEDIADEVDEDHAEEAGVHDYYSEDDEVDMGQAMDSEQLAELVESEFAAEDDESPESDEGATDEPEFEEFGGAEHKHLGDQASGNAHTTIRYGSPPQWLSFGDVVSMAGDYFESYFDMNELARTPEGRMELAWARWHCLGLKAEGVAEPAAAPARKKAVTDRYFALASRNLSHFSAGGNAVATYAKWHSDALVDALAAGQSGDKAIWRRALAKEAFADHFLTDVFSAGHVRTPRADIKQWYDANMPGSNDALLRYMARFIFNRLDERQQLPPVVFWYGWISRLWGNELLKADISKTGGEATNTFSVGDIISLSLHNFDNKGLDVVSGVDPDGRRPTGGYRWRAVGDGHLGLRRKSAAPQRPNRCAPAFSAANGLTTRMTTAAVVTSLRDLERVRGVGVKLGNRQLNRTESVGAIKQGVGAKSFPALEFVPRADAGSNRNSPLQSASGSASLDWRWGRLGDVAYRAVDETIKCQIADDLQGLIPSVADPAIAQRAGVTFRIYGTRNAFRAFVKHLQTSGINAIEDAVGKAAR</sequence>
<gene>
    <name evidence="3" type="ORF">ACK4CT_25785</name>
</gene>
<feature type="region of interest" description="Disordered" evidence="1">
    <location>
        <begin position="318"/>
        <end position="337"/>
    </location>
</feature>
<evidence type="ECO:0000256" key="1">
    <source>
        <dbReference type="SAM" id="MobiDB-lite"/>
    </source>
</evidence>
<feature type="compositionally biased region" description="Pro residues" evidence="1">
    <location>
        <begin position="320"/>
        <end position="335"/>
    </location>
</feature>
<evidence type="ECO:0000313" key="4">
    <source>
        <dbReference type="Proteomes" id="UP001635816"/>
    </source>
</evidence>
<organism evidence="3 4">
    <name type="scientific">Mycolicibacterium nivoides</name>
    <dbReference type="NCBI Taxonomy" id="2487344"/>
    <lineage>
        <taxon>Bacteria</taxon>
        <taxon>Bacillati</taxon>
        <taxon>Actinomycetota</taxon>
        <taxon>Actinomycetes</taxon>
        <taxon>Mycobacteriales</taxon>
        <taxon>Mycobacteriaceae</taxon>
        <taxon>Mycolicibacterium</taxon>
    </lineage>
</organism>
<feature type="region of interest" description="Disordered" evidence="1">
    <location>
        <begin position="405"/>
        <end position="429"/>
    </location>
</feature>
<feature type="compositionally biased region" description="Acidic residues" evidence="1">
    <location>
        <begin position="27"/>
        <end position="56"/>
    </location>
</feature>
<keyword evidence="4" id="KW-1185">Reference proteome</keyword>
<feature type="region of interest" description="Disordered" evidence="1">
    <location>
        <begin position="683"/>
        <end position="703"/>
    </location>
</feature>
<dbReference type="EMBL" id="JBKBDD010000011">
    <property type="protein sequence ID" value="MFN6546611.1"/>
    <property type="molecule type" value="Genomic_DNA"/>
</dbReference>
<dbReference type="InterPro" id="IPR019262">
    <property type="entry name" value="DUF2272"/>
</dbReference>
<evidence type="ECO:0000259" key="2">
    <source>
        <dbReference type="Pfam" id="PF10030"/>
    </source>
</evidence>
<dbReference type="RefSeq" id="WP_409544693.1">
    <property type="nucleotide sequence ID" value="NZ_JBKBDD010000011.1"/>
</dbReference>
<evidence type="ECO:0000313" key="3">
    <source>
        <dbReference type="EMBL" id="MFN6546611.1"/>
    </source>
</evidence>
<proteinExistence type="predicted"/>
<dbReference type="Pfam" id="PF10030">
    <property type="entry name" value="DUF2272"/>
    <property type="match status" value="1"/>
</dbReference>
<reference evidence="3 4" key="1">
    <citation type="submission" date="2024-12" db="EMBL/GenBank/DDBJ databases">
        <title>The coexistence of Mycolicibacterium septicum and Mycolicibacterium nivoides in clinical samples.</title>
        <authorList>
            <person name="Wang C."/>
            <person name="Feng Y."/>
            <person name="Zong Z."/>
        </authorList>
    </citation>
    <scope>NUCLEOTIDE SEQUENCE [LARGE SCALE GENOMIC DNA]</scope>
    <source>
        <strain evidence="3 4">120309</strain>
    </source>
</reference>
<dbReference type="InterPro" id="IPR049756">
    <property type="entry name" value="PlcA-like_dom"/>
</dbReference>